<keyword evidence="3" id="KW-1185">Reference proteome</keyword>
<accession>A0A7W8E6D9</accession>
<name>A0A7W8E6D9_9BACT</name>
<reference evidence="2 3" key="1">
    <citation type="submission" date="2020-08" db="EMBL/GenBank/DDBJ databases">
        <title>Genomic Encyclopedia of Type Strains, Phase IV (KMG-V): Genome sequencing to study the core and pangenomes of soil and plant-associated prokaryotes.</title>
        <authorList>
            <person name="Whitman W."/>
        </authorList>
    </citation>
    <scope>NUCLEOTIDE SEQUENCE [LARGE SCALE GENOMIC DNA]</scope>
    <source>
        <strain evidence="2 3">M8UP14</strain>
    </source>
</reference>
<evidence type="ECO:0000313" key="2">
    <source>
        <dbReference type="EMBL" id="MBB5059165.1"/>
    </source>
</evidence>
<evidence type="ECO:0000313" key="3">
    <source>
        <dbReference type="Proteomes" id="UP000540989"/>
    </source>
</evidence>
<dbReference type="Pfam" id="PF00882">
    <property type="entry name" value="Zn_dep_PLPC"/>
    <property type="match status" value="1"/>
</dbReference>
<dbReference type="InterPro" id="IPR029002">
    <property type="entry name" value="PLPC/GPLD1"/>
</dbReference>
<proteinExistence type="predicted"/>
<sequence>MAIVVLLLLAERRADAYSVLSHEEVVDLAWLPQIVPLLKARYPGLTDDQLRMAHAYAYGGSIIQDIGYYPFGSHQFSDMVHYVRSGDFVSTMIRESNDPNEFAFALGALAHYCGDVEGHPTINLVTSQQNPKLRARFGQIVTYDENPVAHVRTEFGFDVVEVAHGRYSQENYRDFIGFQVSKPLMERAFMETYGVPVNLIMKNEDLAIGSYRWAVSSLIPKMTKVALVSYKGDIEKENPGFDHKKFVYRLKRTEFEQSYGTQYAKPGFGTRVLAFFIGILPKVGPLKSLQVKVPDAAQQDLYLKSINHTVDRYDHYLEAMTQQTASVTTVMTAPELKEIDLDTGHPAQFGEYQLADESYGGLLDLLLHDPKTQMKADVRQSFVDFYSKRSQPEWYAKKPKVWEKLQVDLKAFDATGAANAIAAAGAAESSATTAPTAVN</sequence>
<dbReference type="AlphaFoldDB" id="A0A7W8E6D9"/>
<dbReference type="EMBL" id="JACHIP010000005">
    <property type="protein sequence ID" value="MBB5059165.1"/>
    <property type="molecule type" value="Genomic_DNA"/>
</dbReference>
<protein>
    <recommendedName>
        <fullName evidence="1">Phospholipase C/D domain-containing protein</fullName>
    </recommendedName>
</protein>
<organism evidence="2 3">
    <name type="scientific">Granulicella aggregans</name>
    <dbReference type="NCBI Taxonomy" id="474949"/>
    <lineage>
        <taxon>Bacteria</taxon>
        <taxon>Pseudomonadati</taxon>
        <taxon>Acidobacteriota</taxon>
        <taxon>Terriglobia</taxon>
        <taxon>Terriglobales</taxon>
        <taxon>Acidobacteriaceae</taxon>
        <taxon>Granulicella</taxon>
    </lineage>
</organism>
<dbReference type="RefSeq" id="WP_184220135.1">
    <property type="nucleotide sequence ID" value="NZ_JACHIP010000005.1"/>
</dbReference>
<dbReference type="Proteomes" id="UP000540989">
    <property type="component" value="Unassembled WGS sequence"/>
</dbReference>
<evidence type="ECO:0000259" key="1">
    <source>
        <dbReference type="Pfam" id="PF00882"/>
    </source>
</evidence>
<comment type="caution">
    <text evidence="2">The sequence shown here is derived from an EMBL/GenBank/DDBJ whole genome shotgun (WGS) entry which is preliminary data.</text>
</comment>
<gene>
    <name evidence="2" type="ORF">HDF16_003888</name>
</gene>
<feature type="domain" description="Phospholipase C/D" evidence="1">
    <location>
        <begin position="34"/>
        <end position="194"/>
    </location>
</feature>